<dbReference type="SMART" id="SM01110">
    <property type="entry name" value="Cutinase"/>
    <property type="match status" value="1"/>
</dbReference>
<dbReference type="EMBL" id="CP046171">
    <property type="protein sequence ID" value="QIS03168.1"/>
    <property type="molecule type" value="Genomic_DNA"/>
</dbReference>
<dbReference type="InterPro" id="IPR000675">
    <property type="entry name" value="Cutinase/axe"/>
</dbReference>
<dbReference type="GO" id="GO:0052689">
    <property type="term" value="F:carboxylic ester hydrolase activity"/>
    <property type="evidence" value="ECO:0007669"/>
    <property type="project" value="UniProtKB-KW"/>
</dbReference>
<dbReference type="AlphaFoldDB" id="A0A6G9XQG8"/>
<dbReference type="PANTHER" id="PTHR33630:SF9">
    <property type="entry name" value="CUTINASE 4"/>
    <property type="match status" value="1"/>
</dbReference>
<dbReference type="PANTHER" id="PTHR33630">
    <property type="entry name" value="CUTINASE RV1984C-RELATED-RELATED"/>
    <property type="match status" value="1"/>
</dbReference>
<evidence type="ECO:0000256" key="2">
    <source>
        <dbReference type="ARBA" id="ARBA00022487"/>
    </source>
</evidence>
<keyword evidence="4" id="KW-1015">Disulfide bond</keyword>
<reference evidence="6 7" key="1">
    <citation type="journal article" date="2019" name="ACS Chem. Biol.">
        <title>Identification and Mobilization of a Cryptic Antibiotic Biosynthesis Gene Locus from a Human-Pathogenic Nocardia Isolate.</title>
        <authorList>
            <person name="Herisse M."/>
            <person name="Ishida K."/>
            <person name="Porter J.L."/>
            <person name="Howden B."/>
            <person name="Hertweck C."/>
            <person name="Stinear T.P."/>
            <person name="Pidot S.J."/>
        </authorList>
    </citation>
    <scope>NUCLEOTIDE SEQUENCE [LARGE SCALE GENOMIC DNA]</scope>
    <source>
        <strain evidence="6 7">AUSMDU00024985</strain>
    </source>
</reference>
<dbReference type="Proteomes" id="UP000501705">
    <property type="component" value="Chromosome"/>
</dbReference>
<accession>A0A6G9XQG8</accession>
<dbReference type="Pfam" id="PF01083">
    <property type="entry name" value="Cutinase"/>
    <property type="match status" value="1"/>
</dbReference>
<comment type="similarity">
    <text evidence="1">Belongs to the cutinase family.</text>
</comment>
<dbReference type="InterPro" id="IPR029058">
    <property type="entry name" value="AB_hydrolase_fold"/>
</dbReference>
<keyword evidence="2" id="KW-0719">Serine esterase</keyword>
<evidence type="ECO:0000313" key="6">
    <source>
        <dbReference type="EMBL" id="QIS03168.1"/>
    </source>
</evidence>
<evidence type="ECO:0000313" key="7">
    <source>
        <dbReference type="Proteomes" id="UP000501705"/>
    </source>
</evidence>
<evidence type="ECO:0000256" key="3">
    <source>
        <dbReference type="ARBA" id="ARBA00022801"/>
    </source>
</evidence>
<feature type="region of interest" description="Disordered" evidence="5">
    <location>
        <begin position="190"/>
        <end position="209"/>
    </location>
</feature>
<protein>
    <submittedName>
        <fullName evidence="6">Cutinase family protein</fullName>
    </submittedName>
</protein>
<dbReference type="SUPFAM" id="SSF53474">
    <property type="entry name" value="alpha/beta-Hydrolases"/>
    <property type="match status" value="1"/>
</dbReference>
<keyword evidence="3" id="KW-0378">Hydrolase</keyword>
<proteinExistence type="inferred from homology"/>
<organism evidence="6 7">
    <name type="scientific">Nocardia brasiliensis</name>
    <dbReference type="NCBI Taxonomy" id="37326"/>
    <lineage>
        <taxon>Bacteria</taxon>
        <taxon>Bacillati</taxon>
        <taxon>Actinomycetota</taxon>
        <taxon>Actinomycetes</taxon>
        <taxon>Mycobacteriales</taxon>
        <taxon>Nocardiaceae</taxon>
        <taxon>Nocardia</taxon>
    </lineage>
</organism>
<evidence type="ECO:0000256" key="1">
    <source>
        <dbReference type="ARBA" id="ARBA00007534"/>
    </source>
</evidence>
<name>A0A6G9XQG8_NOCBR</name>
<evidence type="ECO:0000256" key="5">
    <source>
        <dbReference type="SAM" id="MobiDB-lite"/>
    </source>
</evidence>
<gene>
    <name evidence="6" type="ORF">F5X71_13365</name>
</gene>
<evidence type="ECO:0000256" key="4">
    <source>
        <dbReference type="ARBA" id="ARBA00023157"/>
    </source>
</evidence>
<sequence>MLVRPHGGEYPIDIGEVLMPVLPSSKRCVVATLMAVGVTLGATGVASPASVHTRSTGCADTFNLFIPGTWETNEAADPAQPVGMLRPIAEAIQREHGAGSAIYFTPYMARAFDNGHTYADSKNTALTNARKALRDYGTRCAAAKFTITGYSQGADAAGDIASDIGNGRGPISADRVLGVGLLSDPAAGTMGETAVGPRTAGKGIADPRPRGMGALSGRVTSICDPNDLYCSIQKNANPLLGQLGSLLSKLPSDSRLADALTSDFSKANLPGLAAAVRELAAGLLDPRGVDLTKVRERADLVEQTIRPLAELVGSGAAVKQLSSAPAGSAESNAGKVLHGAAQSDLPGAVSAANTIAGNATDLLNNGVETLPPGSPDVARLSSLADSLNGRVEVLISLPAGVLESAAGILALLKPSEMVNQALDVVAKVTTLDFRGILDNLAVLPQKVLARDAAGAHAIAGTLNNQLRPLVDLLAAVDVKWVSQVLSMVPNSQGYLHIARIAASVLATIDIPKLAEIAGRIQEVAWSVLEKLAPPPGQQPDPAGAAAALSALLPIGQDLAGVAMGMLTAEREDAGLDDLTAALATSKQGQGVEINLFDLIGDGLSAAMFFASNAHVNYGALIVDETGRNAIGWLGDWLNSRIGPR</sequence>
<dbReference type="Gene3D" id="3.40.50.1820">
    <property type="entry name" value="alpha/beta hydrolase"/>
    <property type="match status" value="1"/>
</dbReference>